<keyword evidence="11" id="KW-1185">Reference proteome</keyword>
<dbReference type="SUPFAM" id="SSF141523">
    <property type="entry name" value="L,D-transpeptidase catalytic domain-like"/>
    <property type="match status" value="1"/>
</dbReference>
<comment type="pathway">
    <text evidence="1 6">Cell wall biogenesis; peptidoglycan biosynthesis.</text>
</comment>
<dbReference type="CDD" id="cd16913">
    <property type="entry name" value="YkuD_like"/>
    <property type="match status" value="1"/>
</dbReference>
<dbReference type="AlphaFoldDB" id="A0A7G9GDM4"/>
<keyword evidence="8" id="KW-0812">Transmembrane</keyword>
<dbReference type="KEGG" id="whj:H9Q79_00950"/>
<dbReference type="InterPro" id="IPR050979">
    <property type="entry name" value="LD-transpeptidase"/>
</dbReference>
<evidence type="ECO:0000256" key="3">
    <source>
        <dbReference type="ARBA" id="ARBA00022960"/>
    </source>
</evidence>
<dbReference type="InterPro" id="IPR038054">
    <property type="entry name" value="LD_TPept-like_central_sf"/>
</dbReference>
<organism evidence="10 11">
    <name type="scientific">Wansuia hejianensis</name>
    <dbReference type="NCBI Taxonomy" id="2763667"/>
    <lineage>
        <taxon>Bacteria</taxon>
        <taxon>Bacillati</taxon>
        <taxon>Bacillota</taxon>
        <taxon>Clostridia</taxon>
        <taxon>Lachnospirales</taxon>
        <taxon>Lachnospiraceae</taxon>
        <taxon>Wansuia</taxon>
    </lineage>
</organism>
<dbReference type="InterPro" id="IPR038063">
    <property type="entry name" value="Transpep_catalytic_dom"/>
</dbReference>
<dbReference type="EMBL" id="CP060635">
    <property type="protein sequence ID" value="QNM08906.1"/>
    <property type="molecule type" value="Genomic_DNA"/>
</dbReference>
<dbReference type="InterPro" id="IPR005490">
    <property type="entry name" value="LD_TPept_cat_dom"/>
</dbReference>
<dbReference type="GO" id="GO:0008360">
    <property type="term" value="P:regulation of cell shape"/>
    <property type="evidence" value="ECO:0007669"/>
    <property type="project" value="UniProtKB-UniRule"/>
</dbReference>
<evidence type="ECO:0000313" key="11">
    <source>
        <dbReference type="Proteomes" id="UP000515860"/>
    </source>
</evidence>
<keyword evidence="2" id="KW-0808">Transferase</keyword>
<proteinExistence type="predicted"/>
<keyword evidence="8" id="KW-1133">Transmembrane helix</keyword>
<name>A0A7G9GDM4_9FIRM</name>
<dbReference type="RefSeq" id="WP_249329013.1">
    <property type="nucleotide sequence ID" value="NZ_CP060635.1"/>
</dbReference>
<dbReference type="UniPathway" id="UPA00219"/>
<evidence type="ECO:0000256" key="5">
    <source>
        <dbReference type="ARBA" id="ARBA00023316"/>
    </source>
</evidence>
<feature type="domain" description="L,D-TPase catalytic" evidence="9">
    <location>
        <begin position="398"/>
        <end position="524"/>
    </location>
</feature>
<feature type="region of interest" description="Disordered" evidence="7">
    <location>
        <begin position="17"/>
        <end position="58"/>
    </location>
</feature>
<dbReference type="Pfam" id="PF03734">
    <property type="entry name" value="YkuD"/>
    <property type="match status" value="1"/>
</dbReference>
<dbReference type="Pfam" id="PF12229">
    <property type="entry name" value="PG_binding_4"/>
    <property type="match status" value="1"/>
</dbReference>
<feature type="transmembrane region" description="Helical" evidence="8">
    <location>
        <begin position="64"/>
        <end position="86"/>
    </location>
</feature>
<evidence type="ECO:0000256" key="2">
    <source>
        <dbReference type="ARBA" id="ARBA00022679"/>
    </source>
</evidence>
<feature type="compositionally biased region" description="Polar residues" evidence="7">
    <location>
        <begin position="27"/>
        <end position="39"/>
    </location>
</feature>
<dbReference type="PANTHER" id="PTHR30582">
    <property type="entry name" value="L,D-TRANSPEPTIDASE"/>
    <property type="match status" value="1"/>
</dbReference>
<dbReference type="Gene3D" id="2.40.440.10">
    <property type="entry name" value="L,D-transpeptidase catalytic domain-like"/>
    <property type="match status" value="1"/>
</dbReference>
<keyword evidence="8" id="KW-0472">Membrane</keyword>
<dbReference type="Proteomes" id="UP000515860">
    <property type="component" value="Chromosome"/>
</dbReference>
<dbReference type="PROSITE" id="PS52029">
    <property type="entry name" value="LD_TPASE"/>
    <property type="match status" value="1"/>
</dbReference>
<evidence type="ECO:0000259" key="9">
    <source>
        <dbReference type="PROSITE" id="PS52029"/>
    </source>
</evidence>
<dbReference type="PANTHER" id="PTHR30582:SF33">
    <property type="entry name" value="EXPORTED PROTEIN"/>
    <property type="match status" value="1"/>
</dbReference>
<accession>A0A7G9GDM4</accession>
<evidence type="ECO:0000256" key="6">
    <source>
        <dbReference type="PROSITE-ProRule" id="PRU01373"/>
    </source>
</evidence>
<evidence type="ECO:0000256" key="1">
    <source>
        <dbReference type="ARBA" id="ARBA00004752"/>
    </source>
</evidence>
<evidence type="ECO:0000256" key="7">
    <source>
        <dbReference type="SAM" id="MobiDB-lite"/>
    </source>
</evidence>
<evidence type="ECO:0000313" key="10">
    <source>
        <dbReference type="EMBL" id="QNM08906.1"/>
    </source>
</evidence>
<dbReference type="GO" id="GO:0005576">
    <property type="term" value="C:extracellular region"/>
    <property type="evidence" value="ECO:0007669"/>
    <property type="project" value="TreeGrafter"/>
</dbReference>
<reference evidence="10 11" key="1">
    <citation type="submission" date="2020-08" db="EMBL/GenBank/DDBJ databases">
        <authorList>
            <person name="Liu C."/>
            <person name="Sun Q."/>
        </authorList>
    </citation>
    <scope>NUCLEOTIDE SEQUENCE [LARGE SCALE GENOMIC DNA]</scope>
    <source>
        <strain evidence="10 11">NSJ-29</strain>
    </source>
</reference>
<protein>
    <submittedName>
        <fullName evidence="10">L,D-transpeptidase/peptidoglycan binding protein</fullName>
    </submittedName>
</protein>
<gene>
    <name evidence="10" type="ORF">H9Q79_00950</name>
</gene>
<dbReference type="Gene3D" id="3.10.20.800">
    <property type="match status" value="1"/>
</dbReference>
<feature type="active site" description="Nucleophile" evidence="6">
    <location>
        <position position="500"/>
    </location>
</feature>
<dbReference type="GO" id="GO:0018104">
    <property type="term" value="P:peptidoglycan-protein cross-linking"/>
    <property type="evidence" value="ECO:0007669"/>
    <property type="project" value="TreeGrafter"/>
</dbReference>
<keyword evidence="4 6" id="KW-0573">Peptidoglycan synthesis</keyword>
<dbReference type="SUPFAM" id="SSF143985">
    <property type="entry name" value="L,D-transpeptidase pre-catalytic domain-like"/>
    <property type="match status" value="1"/>
</dbReference>
<evidence type="ECO:0000256" key="4">
    <source>
        <dbReference type="ARBA" id="ARBA00022984"/>
    </source>
</evidence>
<dbReference type="GO" id="GO:0071972">
    <property type="term" value="F:peptidoglycan L,D-transpeptidase activity"/>
    <property type="evidence" value="ECO:0007669"/>
    <property type="project" value="TreeGrafter"/>
</dbReference>
<sequence length="533" mass="60193">MSNEQFEEGLEKQLENMLGFSPGTEAGNPSQATSVSSQAGEQVPPEEGKQQKKPGKKKKKGRRIALMILLPVAVLLWVYLVFAYQYQDKFFRGTIINGVDCGGMTVSQVEDRLEKLTEDYSLAITFRDGKTEKLQGDEIGYSYVSDGSVQEIKDRQVPIFWITGYFTQSVNEATAGASYDAARLEKAVFSIDEIQETQMTAPQDAYVAWQEDGFAVVPEVAGNRLDREKLLQAVREAVAAGETKLDVEELGIYEEPSIKQDAEELVQQAEELNRLVSSSITYTLPSGNQVLDGSVLKGWLVQDEQGRYRKDEEVWNQNIRQYVADMAAAVDTLHKDMTFHATGIDPVTVPNEVFGWQIDQEAEIAQLTSELQNSVVTVREPVYASRAVAAENNGIGTTYVEIDLSRQHMWVYENGQLWMETDIVSGKMTHDRYTPPGVFQLYNKERERWLRGPKKEDGSYEWNAFVNYWMPFNEAIGMHDASWQYDFGGTYYVYGGSRGCINMPSDQAAKLYDWITVGIPVITYYSEDIEFID</sequence>
<dbReference type="GO" id="GO:0071555">
    <property type="term" value="P:cell wall organization"/>
    <property type="evidence" value="ECO:0007669"/>
    <property type="project" value="UniProtKB-UniRule"/>
</dbReference>
<feature type="active site" description="Proton donor/acceptor" evidence="6">
    <location>
        <position position="479"/>
    </location>
</feature>
<evidence type="ECO:0000256" key="8">
    <source>
        <dbReference type="SAM" id="Phobius"/>
    </source>
</evidence>
<dbReference type="GO" id="GO:0016740">
    <property type="term" value="F:transferase activity"/>
    <property type="evidence" value="ECO:0007669"/>
    <property type="project" value="UniProtKB-KW"/>
</dbReference>
<dbReference type="InterPro" id="IPR022029">
    <property type="entry name" value="YoaR-like_PG-bd"/>
</dbReference>
<keyword evidence="3 6" id="KW-0133">Cell shape</keyword>
<keyword evidence="5 6" id="KW-0961">Cell wall biogenesis/degradation</keyword>